<evidence type="ECO:0000313" key="14">
    <source>
        <dbReference type="EMBL" id="MDX5932279.1"/>
    </source>
</evidence>
<keyword evidence="4 10" id="KW-0808">Transferase</keyword>
<name>A0AAW9DSU4_ACIAO</name>
<comment type="subunit">
    <text evidence="10">Monomer.</text>
</comment>
<dbReference type="InterPro" id="IPR039657">
    <property type="entry name" value="Dimethylallyltransferase"/>
</dbReference>
<evidence type="ECO:0000256" key="6">
    <source>
        <dbReference type="ARBA" id="ARBA00022741"/>
    </source>
</evidence>
<evidence type="ECO:0000256" key="12">
    <source>
        <dbReference type="RuleBase" id="RU003784"/>
    </source>
</evidence>
<dbReference type="EMBL" id="JAWXYB010000018">
    <property type="protein sequence ID" value="MDX5932279.1"/>
    <property type="molecule type" value="Genomic_DNA"/>
</dbReference>
<dbReference type="InterPro" id="IPR018022">
    <property type="entry name" value="IPT"/>
</dbReference>
<dbReference type="GO" id="GO:0052381">
    <property type="term" value="F:tRNA dimethylallyltransferase activity"/>
    <property type="evidence" value="ECO:0007669"/>
    <property type="project" value="UniProtKB-UniRule"/>
</dbReference>
<keyword evidence="15" id="KW-1185">Reference proteome</keyword>
<keyword evidence="6 10" id="KW-0547">Nucleotide-binding</keyword>
<comment type="catalytic activity">
    <reaction evidence="9 10 11">
        <text>adenosine(37) in tRNA + dimethylallyl diphosphate = N(6)-dimethylallyladenosine(37) in tRNA + diphosphate</text>
        <dbReference type="Rhea" id="RHEA:26482"/>
        <dbReference type="Rhea" id="RHEA-COMP:10162"/>
        <dbReference type="Rhea" id="RHEA-COMP:10375"/>
        <dbReference type="ChEBI" id="CHEBI:33019"/>
        <dbReference type="ChEBI" id="CHEBI:57623"/>
        <dbReference type="ChEBI" id="CHEBI:74411"/>
        <dbReference type="ChEBI" id="CHEBI:74415"/>
        <dbReference type="EC" id="2.5.1.75"/>
    </reaction>
</comment>
<evidence type="ECO:0000256" key="5">
    <source>
        <dbReference type="ARBA" id="ARBA00022694"/>
    </source>
</evidence>
<dbReference type="EC" id="2.5.1.75" evidence="10"/>
<feature type="region of interest" description="Interaction with substrate tRNA" evidence="10">
    <location>
        <begin position="166"/>
        <end position="170"/>
    </location>
</feature>
<comment type="similarity">
    <text evidence="3 10 13">Belongs to the IPP transferase family.</text>
</comment>
<dbReference type="AlphaFoldDB" id="A0AAW9DSU4"/>
<feature type="binding site" evidence="10">
    <location>
        <begin position="23"/>
        <end position="28"/>
    </location>
    <ligand>
        <name>substrate</name>
    </ligand>
</feature>
<evidence type="ECO:0000256" key="7">
    <source>
        <dbReference type="ARBA" id="ARBA00022840"/>
    </source>
</evidence>
<evidence type="ECO:0000256" key="8">
    <source>
        <dbReference type="ARBA" id="ARBA00022842"/>
    </source>
</evidence>
<gene>
    <name evidence="10 14" type="primary">miaA</name>
    <name evidence="14" type="ORF">SIL87_16095</name>
</gene>
<comment type="cofactor">
    <cofactor evidence="1 10">
        <name>Mg(2+)</name>
        <dbReference type="ChEBI" id="CHEBI:18420"/>
    </cofactor>
</comment>
<evidence type="ECO:0000256" key="9">
    <source>
        <dbReference type="ARBA" id="ARBA00049563"/>
    </source>
</evidence>
<feature type="site" description="Interaction with substrate tRNA" evidence="10">
    <location>
        <position position="108"/>
    </location>
</feature>
<dbReference type="Gene3D" id="3.40.50.300">
    <property type="entry name" value="P-loop containing nucleotide triphosphate hydrolases"/>
    <property type="match status" value="1"/>
</dbReference>
<comment type="function">
    <text evidence="2 10 12">Catalyzes the transfer of a dimethylallyl group onto the adenine at position 37 in tRNAs that read codons beginning with uridine, leading to the formation of N6-(dimethylallyl)adenosine (i(6)A).</text>
</comment>
<dbReference type="RefSeq" id="WP_319615126.1">
    <property type="nucleotide sequence ID" value="NZ_JAWXYB010000018.1"/>
</dbReference>
<keyword evidence="8 10" id="KW-0460">Magnesium</keyword>
<dbReference type="HAMAP" id="MF_00185">
    <property type="entry name" value="IPP_trans"/>
    <property type="match status" value="1"/>
</dbReference>
<dbReference type="GO" id="GO:0006400">
    <property type="term" value="P:tRNA modification"/>
    <property type="evidence" value="ECO:0007669"/>
    <property type="project" value="TreeGrafter"/>
</dbReference>
<reference evidence="14 15" key="1">
    <citation type="submission" date="2023-11" db="EMBL/GenBank/DDBJ databases">
        <title>MicrobeMod: A computational toolkit for identifying prokaryotic methylation and restriction-modification with nanopore sequencing.</title>
        <authorList>
            <person name="Crits-Christoph A."/>
            <person name="Kang S.C."/>
            <person name="Lee H."/>
            <person name="Ostrov N."/>
        </authorList>
    </citation>
    <scope>NUCLEOTIDE SEQUENCE [LARGE SCALE GENOMIC DNA]</scope>
    <source>
        <strain evidence="14 15">DSMZ 700</strain>
    </source>
</reference>
<proteinExistence type="inferred from homology"/>
<feature type="site" description="Interaction with substrate tRNA" evidence="10">
    <location>
        <position position="134"/>
    </location>
</feature>
<dbReference type="GO" id="GO:0005524">
    <property type="term" value="F:ATP binding"/>
    <property type="evidence" value="ECO:0007669"/>
    <property type="project" value="UniProtKB-UniRule"/>
</dbReference>
<evidence type="ECO:0000313" key="15">
    <source>
        <dbReference type="Proteomes" id="UP001279553"/>
    </source>
</evidence>
<dbReference type="Gene3D" id="1.10.20.140">
    <property type="match status" value="1"/>
</dbReference>
<sequence>MDRPPKAITPPPARPLLIVAGPTASGKSALALTLATRLGGTIINADAMQCYADWRIITARPTPADEAAAPHRLYGVRPLEQPVDAAWWRTAAIAELQAATLPILCGGTGMYLSSLIHGIAAIPAIPPEARAEARARLAAEGPHRLHAWLAENDPETALKLRPTDSQRLARAAEILLATGHGLAYFHAQPRETLTTHRPCLILLDPPREDLRTAIATRFHAMLDAGALDEIRRIDATTPDPALPGLRAHGVPELRAHLAGTITLEAAAAAAIAATIAYTKRQATWFRHQRLTNPADTQMIHARFSHATQFSESINNKIMSFINNEG</sequence>
<protein>
    <recommendedName>
        <fullName evidence="10">tRNA dimethylallyltransferase</fullName>
        <ecNumber evidence="10">2.5.1.75</ecNumber>
    </recommendedName>
    <alternativeName>
        <fullName evidence="10">Dimethylallyl diphosphate:tRNA dimethylallyltransferase</fullName>
        <shortName evidence="10">DMAPP:tRNA dimethylallyltransferase</shortName>
        <shortName evidence="10">DMATase</shortName>
    </alternativeName>
    <alternativeName>
        <fullName evidence="10">Isopentenyl-diphosphate:tRNA isopentenyltransferase</fullName>
        <shortName evidence="10">IPP transferase</shortName>
        <shortName evidence="10">IPPT</shortName>
        <shortName evidence="10">IPTase</shortName>
    </alternativeName>
</protein>
<organism evidence="14 15">
    <name type="scientific">Acidiphilium acidophilum</name>
    <name type="common">Thiobacillus acidophilus</name>
    <dbReference type="NCBI Taxonomy" id="76588"/>
    <lineage>
        <taxon>Bacteria</taxon>
        <taxon>Pseudomonadati</taxon>
        <taxon>Pseudomonadota</taxon>
        <taxon>Alphaproteobacteria</taxon>
        <taxon>Acetobacterales</taxon>
        <taxon>Acidocellaceae</taxon>
        <taxon>Acidiphilium</taxon>
    </lineage>
</organism>
<evidence type="ECO:0000256" key="2">
    <source>
        <dbReference type="ARBA" id="ARBA00003213"/>
    </source>
</evidence>
<accession>A0AAW9DSU4</accession>
<feature type="binding site" evidence="10">
    <location>
        <begin position="21"/>
        <end position="28"/>
    </location>
    <ligand>
        <name>ATP</name>
        <dbReference type="ChEBI" id="CHEBI:30616"/>
    </ligand>
</feature>
<evidence type="ECO:0000256" key="1">
    <source>
        <dbReference type="ARBA" id="ARBA00001946"/>
    </source>
</evidence>
<dbReference type="InterPro" id="IPR027417">
    <property type="entry name" value="P-loop_NTPase"/>
</dbReference>
<evidence type="ECO:0000256" key="10">
    <source>
        <dbReference type="HAMAP-Rule" id="MF_00185"/>
    </source>
</evidence>
<evidence type="ECO:0000256" key="11">
    <source>
        <dbReference type="RuleBase" id="RU003783"/>
    </source>
</evidence>
<dbReference type="Pfam" id="PF01715">
    <property type="entry name" value="IPPT"/>
    <property type="match status" value="1"/>
</dbReference>
<evidence type="ECO:0000256" key="13">
    <source>
        <dbReference type="RuleBase" id="RU003785"/>
    </source>
</evidence>
<dbReference type="SUPFAM" id="SSF52540">
    <property type="entry name" value="P-loop containing nucleoside triphosphate hydrolases"/>
    <property type="match status" value="2"/>
</dbReference>
<dbReference type="Proteomes" id="UP001279553">
    <property type="component" value="Unassembled WGS sequence"/>
</dbReference>
<comment type="caution">
    <text evidence="14">The sequence shown here is derived from an EMBL/GenBank/DDBJ whole genome shotgun (WGS) entry which is preliminary data.</text>
</comment>
<evidence type="ECO:0000256" key="4">
    <source>
        <dbReference type="ARBA" id="ARBA00022679"/>
    </source>
</evidence>
<evidence type="ECO:0000256" key="3">
    <source>
        <dbReference type="ARBA" id="ARBA00005842"/>
    </source>
</evidence>
<comment type="caution">
    <text evidence="10">Lacks conserved residue(s) required for the propagation of feature annotation.</text>
</comment>
<keyword evidence="7 10" id="KW-0067">ATP-binding</keyword>
<dbReference type="NCBIfam" id="TIGR00174">
    <property type="entry name" value="miaA"/>
    <property type="match status" value="1"/>
</dbReference>
<dbReference type="PANTHER" id="PTHR11088">
    <property type="entry name" value="TRNA DIMETHYLALLYLTRANSFERASE"/>
    <property type="match status" value="1"/>
</dbReference>
<dbReference type="PANTHER" id="PTHR11088:SF60">
    <property type="entry name" value="TRNA DIMETHYLALLYLTRANSFERASE"/>
    <property type="match status" value="1"/>
</dbReference>
<keyword evidence="5 10" id="KW-0819">tRNA processing</keyword>